<reference evidence="1" key="1">
    <citation type="journal article" date="2023" name="Nat. Commun.">
        <title>Diploid and tetraploid genomes of Acorus and the evolution of monocots.</title>
        <authorList>
            <person name="Ma L."/>
            <person name="Liu K.W."/>
            <person name="Li Z."/>
            <person name="Hsiao Y.Y."/>
            <person name="Qi Y."/>
            <person name="Fu T."/>
            <person name="Tang G.D."/>
            <person name="Zhang D."/>
            <person name="Sun W.H."/>
            <person name="Liu D.K."/>
            <person name="Li Y."/>
            <person name="Chen G.Z."/>
            <person name="Liu X.D."/>
            <person name="Liao X.Y."/>
            <person name="Jiang Y.T."/>
            <person name="Yu X."/>
            <person name="Hao Y."/>
            <person name="Huang J."/>
            <person name="Zhao X.W."/>
            <person name="Ke S."/>
            <person name="Chen Y.Y."/>
            <person name="Wu W.L."/>
            <person name="Hsu J.L."/>
            <person name="Lin Y.F."/>
            <person name="Huang M.D."/>
            <person name="Li C.Y."/>
            <person name="Huang L."/>
            <person name="Wang Z.W."/>
            <person name="Zhao X."/>
            <person name="Zhong W.Y."/>
            <person name="Peng D.H."/>
            <person name="Ahmad S."/>
            <person name="Lan S."/>
            <person name="Zhang J.S."/>
            <person name="Tsai W.C."/>
            <person name="Van de Peer Y."/>
            <person name="Liu Z.J."/>
        </authorList>
    </citation>
    <scope>NUCLEOTIDE SEQUENCE</scope>
    <source>
        <strain evidence="1">CP</strain>
    </source>
</reference>
<reference evidence="1" key="2">
    <citation type="submission" date="2023-06" db="EMBL/GenBank/DDBJ databases">
        <authorList>
            <person name="Ma L."/>
            <person name="Liu K.-W."/>
            <person name="Li Z."/>
            <person name="Hsiao Y.-Y."/>
            <person name="Qi Y."/>
            <person name="Fu T."/>
            <person name="Tang G."/>
            <person name="Zhang D."/>
            <person name="Sun W.-H."/>
            <person name="Liu D.-K."/>
            <person name="Li Y."/>
            <person name="Chen G.-Z."/>
            <person name="Liu X.-D."/>
            <person name="Liao X.-Y."/>
            <person name="Jiang Y.-T."/>
            <person name="Yu X."/>
            <person name="Hao Y."/>
            <person name="Huang J."/>
            <person name="Zhao X.-W."/>
            <person name="Ke S."/>
            <person name="Chen Y.-Y."/>
            <person name="Wu W.-L."/>
            <person name="Hsu J.-L."/>
            <person name="Lin Y.-F."/>
            <person name="Huang M.-D."/>
            <person name="Li C.-Y."/>
            <person name="Huang L."/>
            <person name="Wang Z.-W."/>
            <person name="Zhao X."/>
            <person name="Zhong W.-Y."/>
            <person name="Peng D.-H."/>
            <person name="Ahmad S."/>
            <person name="Lan S."/>
            <person name="Zhang J.-S."/>
            <person name="Tsai W.-C."/>
            <person name="Van De Peer Y."/>
            <person name="Liu Z.-J."/>
        </authorList>
    </citation>
    <scope>NUCLEOTIDE SEQUENCE</scope>
    <source>
        <strain evidence="1">CP</strain>
        <tissue evidence="1">Leaves</tissue>
    </source>
</reference>
<dbReference type="Proteomes" id="UP001180020">
    <property type="component" value="Unassembled WGS sequence"/>
</dbReference>
<gene>
    <name evidence="1" type="ORF">QJS10_CPA02g00895</name>
</gene>
<proteinExistence type="predicted"/>
<evidence type="ECO:0000313" key="2">
    <source>
        <dbReference type="Proteomes" id="UP001180020"/>
    </source>
</evidence>
<sequence length="57" mass="6341">MPGRRMQKKPSLTLATDAQCAVDMAHATLATRRHWSKPSACLNHNSWRTHSGAPPFN</sequence>
<name>A0AAV9FCP2_ACOCL</name>
<protein>
    <submittedName>
        <fullName evidence="1">Uncharacterized protein</fullName>
    </submittedName>
</protein>
<comment type="caution">
    <text evidence="1">The sequence shown here is derived from an EMBL/GenBank/DDBJ whole genome shotgun (WGS) entry which is preliminary data.</text>
</comment>
<keyword evidence="2" id="KW-1185">Reference proteome</keyword>
<evidence type="ECO:0000313" key="1">
    <source>
        <dbReference type="EMBL" id="KAK1322884.1"/>
    </source>
</evidence>
<dbReference type="AlphaFoldDB" id="A0AAV9FCP2"/>
<dbReference type="EMBL" id="JAUJYO010000002">
    <property type="protein sequence ID" value="KAK1322884.1"/>
    <property type="molecule type" value="Genomic_DNA"/>
</dbReference>
<accession>A0AAV9FCP2</accession>
<organism evidence="1 2">
    <name type="scientific">Acorus calamus</name>
    <name type="common">Sweet flag</name>
    <dbReference type="NCBI Taxonomy" id="4465"/>
    <lineage>
        <taxon>Eukaryota</taxon>
        <taxon>Viridiplantae</taxon>
        <taxon>Streptophyta</taxon>
        <taxon>Embryophyta</taxon>
        <taxon>Tracheophyta</taxon>
        <taxon>Spermatophyta</taxon>
        <taxon>Magnoliopsida</taxon>
        <taxon>Liliopsida</taxon>
        <taxon>Acoraceae</taxon>
        <taxon>Acorus</taxon>
    </lineage>
</organism>